<reference evidence="3" key="2">
    <citation type="journal article" date="2017" name="J. Anim. Genet.">
        <title>Multiple reference genome sequences of hot pepper reveal the massive evolution of plant disease resistance genes by retroduplication.</title>
        <authorList>
            <person name="Kim S."/>
            <person name="Park J."/>
            <person name="Yeom S.-I."/>
            <person name="Kim Y.-M."/>
            <person name="Seo E."/>
            <person name="Kim K.-T."/>
            <person name="Kim M.-S."/>
            <person name="Lee J.M."/>
            <person name="Cheong K."/>
            <person name="Shin H.-S."/>
            <person name="Kim S.-B."/>
            <person name="Han K."/>
            <person name="Lee J."/>
            <person name="Park M."/>
            <person name="Lee H.-A."/>
            <person name="Lee H.-Y."/>
            <person name="Lee Y."/>
            <person name="Oh S."/>
            <person name="Lee J.H."/>
            <person name="Choi E."/>
            <person name="Choi E."/>
            <person name="Lee S.E."/>
            <person name="Jeon J."/>
            <person name="Kim H."/>
            <person name="Choi G."/>
            <person name="Song H."/>
            <person name="Lee J."/>
            <person name="Lee S.-C."/>
            <person name="Kwon J.-K."/>
            <person name="Lee H.-Y."/>
            <person name="Koo N."/>
            <person name="Hong Y."/>
            <person name="Kim R.W."/>
            <person name="Kang W.-H."/>
            <person name="Huh J.H."/>
            <person name="Kang B.-C."/>
            <person name="Yang T.-J."/>
            <person name="Lee Y.-H."/>
            <person name="Bennetzen J.L."/>
            <person name="Choi D."/>
        </authorList>
    </citation>
    <scope>NUCLEOTIDE SEQUENCE [LARGE SCALE GENOMIC DNA]</scope>
    <source>
        <strain evidence="3">cv. PBC81</strain>
    </source>
</reference>
<evidence type="ECO:0008006" key="4">
    <source>
        <dbReference type="Google" id="ProtNLM"/>
    </source>
</evidence>
<keyword evidence="3" id="KW-1185">Reference proteome</keyword>
<name>A0A2G2V4M9_CAPBA</name>
<evidence type="ECO:0000313" key="2">
    <source>
        <dbReference type="EMBL" id="PHT27878.1"/>
    </source>
</evidence>
<proteinExistence type="predicted"/>
<dbReference type="GO" id="GO:0043457">
    <property type="term" value="P:regulation of cellular respiration"/>
    <property type="evidence" value="ECO:0007669"/>
    <property type="project" value="InterPro"/>
</dbReference>
<dbReference type="PANTHER" id="PTHR47188">
    <property type="entry name" value="PROTEIN TAR1"/>
    <property type="match status" value="1"/>
</dbReference>
<accession>A0A2G2V4M9</accession>
<dbReference type="Proteomes" id="UP000224567">
    <property type="component" value="Unassembled WGS sequence"/>
</dbReference>
<reference evidence="2 3" key="1">
    <citation type="journal article" date="2017" name="Genome Biol.">
        <title>New reference genome sequences of hot pepper reveal the massive evolution of plant disease-resistance genes by retroduplication.</title>
        <authorList>
            <person name="Kim S."/>
            <person name="Park J."/>
            <person name="Yeom S.I."/>
            <person name="Kim Y.M."/>
            <person name="Seo E."/>
            <person name="Kim K.T."/>
            <person name="Kim M.S."/>
            <person name="Lee J.M."/>
            <person name="Cheong K."/>
            <person name="Shin H.S."/>
            <person name="Kim S.B."/>
            <person name="Han K."/>
            <person name="Lee J."/>
            <person name="Park M."/>
            <person name="Lee H.A."/>
            <person name="Lee H.Y."/>
            <person name="Lee Y."/>
            <person name="Oh S."/>
            <person name="Lee J.H."/>
            <person name="Choi E."/>
            <person name="Choi E."/>
            <person name="Lee S.E."/>
            <person name="Jeon J."/>
            <person name="Kim H."/>
            <person name="Choi G."/>
            <person name="Song H."/>
            <person name="Lee J."/>
            <person name="Lee S.C."/>
            <person name="Kwon J.K."/>
            <person name="Lee H.Y."/>
            <person name="Koo N."/>
            <person name="Hong Y."/>
            <person name="Kim R.W."/>
            <person name="Kang W.H."/>
            <person name="Huh J.H."/>
            <person name="Kang B.C."/>
            <person name="Yang T.J."/>
            <person name="Lee Y.H."/>
            <person name="Bennetzen J.L."/>
            <person name="Choi D."/>
        </authorList>
    </citation>
    <scope>NUCLEOTIDE SEQUENCE [LARGE SCALE GENOMIC DNA]</scope>
    <source>
        <strain evidence="3">cv. PBC81</strain>
    </source>
</reference>
<dbReference type="PANTHER" id="PTHR47188:SF1">
    <property type="entry name" value="PROTEIN TAR1"/>
    <property type="match status" value="1"/>
</dbReference>
<protein>
    <recommendedName>
        <fullName evidence="4">Protein TAR1</fullName>
    </recommendedName>
</protein>
<evidence type="ECO:0000256" key="1">
    <source>
        <dbReference type="SAM" id="MobiDB-lite"/>
    </source>
</evidence>
<evidence type="ECO:0000313" key="3">
    <source>
        <dbReference type="Proteomes" id="UP000224567"/>
    </source>
</evidence>
<feature type="region of interest" description="Disordered" evidence="1">
    <location>
        <begin position="1"/>
        <end position="27"/>
    </location>
</feature>
<comment type="caution">
    <text evidence="2">The sequence shown here is derived from an EMBL/GenBank/DDBJ whole genome shotgun (WGS) entry which is preliminary data.</text>
</comment>
<dbReference type="InterPro" id="IPR044792">
    <property type="entry name" value="TAR1"/>
</dbReference>
<sequence>MAAPPGLAPKVLQRPPRPPTHRGLAFAPTAGCPDRYVHTRTLLKRSRSVGGAPLGGIPPISFVAPYGYTRPLTHTHVRLLGTCLKMGRMGSPHASVQSAQMPKYARGARCLPQSRKRHSTSVSKAQALAAPLIHAGPRPESIGGPAHRRSTSFSGRIAGPHPLSSQQFQELFDSLFKVLFIFPSRYLFAIGLSPVFSLGRNSPPDLGCIPKQPDSYIAPRGATGSGHNGALILSGAPFQGTRARRALGLMDSGATCVQRLDGSRDSAIHTKSHFATFFIDARAEITVADSLFHLQKKHRSPRRTPRMGREGKAIDSSIPWLFPRRGSLVAHRVRWACAPGTGGGTRGRIKSTPPARTPQLLNTFTGSFCCVAGFDNDPSAGSPTETLLRLVLPLNDKVQWTSRDVAGSIPPTSPRSEHFTGSFNR</sequence>
<dbReference type="EMBL" id="MLFT02000301">
    <property type="protein sequence ID" value="PHT27878.1"/>
    <property type="molecule type" value="Genomic_DNA"/>
</dbReference>
<gene>
    <name evidence="2" type="ORF">CQW23_32518</name>
</gene>
<dbReference type="AlphaFoldDB" id="A0A2G2V4M9"/>
<feature type="region of interest" description="Disordered" evidence="1">
    <location>
        <begin position="403"/>
        <end position="425"/>
    </location>
</feature>
<organism evidence="2 3">
    <name type="scientific">Capsicum baccatum</name>
    <name type="common">Peruvian pepper</name>
    <dbReference type="NCBI Taxonomy" id="33114"/>
    <lineage>
        <taxon>Eukaryota</taxon>
        <taxon>Viridiplantae</taxon>
        <taxon>Streptophyta</taxon>
        <taxon>Embryophyta</taxon>
        <taxon>Tracheophyta</taxon>
        <taxon>Spermatophyta</taxon>
        <taxon>Magnoliopsida</taxon>
        <taxon>eudicotyledons</taxon>
        <taxon>Gunneridae</taxon>
        <taxon>Pentapetalae</taxon>
        <taxon>asterids</taxon>
        <taxon>lamiids</taxon>
        <taxon>Solanales</taxon>
        <taxon>Solanaceae</taxon>
        <taxon>Solanoideae</taxon>
        <taxon>Capsiceae</taxon>
        <taxon>Capsicum</taxon>
    </lineage>
</organism>
<dbReference type="OrthoDB" id="1925485at2759"/>